<dbReference type="Pfam" id="PF13378">
    <property type="entry name" value="MR_MLE_C"/>
    <property type="match status" value="1"/>
</dbReference>
<evidence type="ECO:0000313" key="2">
    <source>
        <dbReference type="EMBL" id="MDS1269568.1"/>
    </source>
</evidence>
<sequence length="377" mass="40698">MSRTEPATLRRVATVEANRLRLPARLAGAGTGSPRGGDVRERIVVRLSDTAGRDGWGEIPIQDEVPDHIWNSLVTDYAPRLLTHTWTRPTDAQHAWTDLPWAPTVQAGLDTACWVLWSRQHATPLAHSLGGNRTAIPAGATLGIQPDPELMVRAANRQVGRGIRRLRVEVAPGHDLEPIRALRESYPHLALQVACGGRYQESAEDLRTLHGLDSLELVAIEQPFAATDLAAHARLQRELRTPLALGRDVDSLATLDAAIAARAVRALQLHPARLGGLTQARRAHDRAVDAGWQVWCGADGMAGPGLAAQTALASLPGITLPSDIPLPTERRGRWLVDPPIRSHHGLVPVPLTEAGLGHTVNEAVLREHTVTSTVLHG</sequence>
<dbReference type="Proteomes" id="UP001250214">
    <property type="component" value="Unassembled WGS sequence"/>
</dbReference>
<accession>A0ABU2H2P2</accession>
<evidence type="ECO:0000313" key="3">
    <source>
        <dbReference type="Proteomes" id="UP001250214"/>
    </source>
</evidence>
<dbReference type="SMART" id="SM00922">
    <property type="entry name" value="MR_MLE"/>
    <property type="match status" value="1"/>
</dbReference>
<gene>
    <name evidence="2" type="ORF">RIF23_04560</name>
</gene>
<name>A0ABU2H2P2_9ACTN</name>
<dbReference type="InterPro" id="IPR029065">
    <property type="entry name" value="Enolase_C-like"/>
</dbReference>
<dbReference type="SUPFAM" id="SSF51604">
    <property type="entry name" value="Enolase C-terminal domain-like"/>
    <property type="match status" value="1"/>
</dbReference>
<dbReference type="InterPro" id="IPR029017">
    <property type="entry name" value="Enolase-like_N"/>
</dbReference>
<keyword evidence="3" id="KW-1185">Reference proteome</keyword>
<proteinExistence type="predicted"/>
<dbReference type="PANTHER" id="PTHR48080">
    <property type="entry name" value="D-GALACTONATE DEHYDRATASE-RELATED"/>
    <property type="match status" value="1"/>
</dbReference>
<protein>
    <submittedName>
        <fullName evidence="2">Enolase C-terminal domain-like protein</fullName>
    </submittedName>
</protein>
<dbReference type="InterPro" id="IPR013342">
    <property type="entry name" value="Mandelate_racemase_C"/>
</dbReference>
<dbReference type="InterPro" id="IPR036849">
    <property type="entry name" value="Enolase-like_C_sf"/>
</dbReference>
<organism evidence="2 3">
    <name type="scientific">Lipingzhangella rawalii</name>
    <dbReference type="NCBI Taxonomy" id="2055835"/>
    <lineage>
        <taxon>Bacteria</taxon>
        <taxon>Bacillati</taxon>
        <taxon>Actinomycetota</taxon>
        <taxon>Actinomycetes</taxon>
        <taxon>Streptosporangiales</taxon>
        <taxon>Nocardiopsidaceae</taxon>
        <taxon>Lipingzhangella</taxon>
    </lineage>
</organism>
<dbReference type="EMBL" id="JAVLVT010000001">
    <property type="protein sequence ID" value="MDS1269568.1"/>
    <property type="molecule type" value="Genomic_DNA"/>
</dbReference>
<dbReference type="Gene3D" id="3.20.20.120">
    <property type="entry name" value="Enolase-like C-terminal domain"/>
    <property type="match status" value="1"/>
</dbReference>
<comment type="caution">
    <text evidence="2">The sequence shown here is derived from an EMBL/GenBank/DDBJ whole genome shotgun (WGS) entry which is preliminary data.</text>
</comment>
<feature type="domain" description="Mandelate racemase/muconate lactonizing enzyme C-terminal" evidence="1">
    <location>
        <begin position="148"/>
        <end position="242"/>
    </location>
</feature>
<evidence type="ECO:0000259" key="1">
    <source>
        <dbReference type="SMART" id="SM00922"/>
    </source>
</evidence>
<dbReference type="RefSeq" id="WP_310911031.1">
    <property type="nucleotide sequence ID" value="NZ_JAVLVT010000001.1"/>
</dbReference>
<dbReference type="InterPro" id="IPR034593">
    <property type="entry name" value="DgoD-like"/>
</dbReference>
<reference evidence="3" key="1">
    <citation type="submission" date="2023-07" db="EMBL/GenBank/DDBJ databases">
        <title>Novel species in the genus Lipingzhangella isolated from Sambhar Salt Lake.</title>
        <authorList>
            <person name="Jiya N."/>
            <person name="Kajale S."/>
            <person name="Sharma A."/>
        </authorList>
    </citation>
    <scope>NUCLEOTIDE SEQUENCE [LARGE SCALE GENOMIC DNA]</scope>
    <source>
        <strain evidence="3">LS1_29</strain>
    </source>
</reference>
<dbReference type="SUPFAM" id="SSF54826">
    <property type="entry name" value="Enolase N-terminal domain-like"/>
    <property type="match status" value="1"/>
</dbReference>
<dbReference type="Gene3D" id="3.30.390.10">
    <property type="entry name" value="Enolase-like, N-terminal domain"/>
    <property type="match status" value="1"/>
</dbReference>